<dbReference type="EMBL" id="JACVVK020000153">
    <property type="protein sequence ID" value="KAK7488216.1"/>
    <property type="molecule type" value="Genomic_DNA"/>
</dbReference>
<protein>
    <recommendedName>
        <fullName evidence="14">Ring finger protein 213</fullName>
    </recommendedName>
</protein>
<feature type="non-terminal residue" evidence="12">
    <location>
        <position position="1"/>
    </location>
</feature>
<evidence type="ECO:0000256" key="6">
    <source>
        <dbReference type="ARBA" id="ARBA00022859"/>
    </source>
</evidence>
<dbReference type="Gene3D" id="3.40.50.300">
    <property type="entry name" value="P-loop containing nucleotide triphosphate hydrolases"/>
    <property type="match status" value="1"/>
</dbReference>
<name>A0ABD0KLT5_9CAEN</name>
<feature type="compositionally biased region" description="Basic and acidic residues" evidence="9">
    <location>
        <begin position="3347"/>
        <end position="3359"/>
    </location>
</feature>
<keyword evidence="3" id="KW-0479">Metal-binding</keyword>
<evidence type="ECO:0008006" key="14">
    <source>
        <dbReference type="Google" id="ProtNLM"/>
    </source>
</evidence>
<feature type="compositionally biased region" description="Polar residues" evidence="9">
    <location>
        <begin position="3361"/>
        <end position="3370"/>
    </location>
</feature>
<dbReference type="PANTHER" id="PTHR22605:SF16">
    <property type="entry name" value="E3 UBIQUITIN-PROTEIN LIGASE RNF213"/>
    <property type="match status" value="1"/>
</dbReference>
<evidence type="ECO:0000313" key="12">
    <source>
        <dbReference type="EMBL" id="KAK7488216.1"/>
    </source>
</evidence>
<evidence type="ECO:0000256" key="3">
    <source>
        <dbReference type="ARBA" id="ARBA00022723"/>
    </source>
</evidence>
<dbReference type="InterPro" id="IPR027417">
    <property type="entry name" value="P-loop_NTPase"/>
</dbReference>
<keyword evidence="4 7" id="KW-0863">Zinc-finger</keyword>
<dbReference type="GO" id="GO:0005737">
    <property type="term" value="C:cytoplasm"/>
    <property type="evidence" value="ECO:0007669"/>
    <property type="project" value="UniProtKB-SubCell"/>
</dbReference>
<feature type="domain" description="RZ-type" evidence="11">
    <location>
        <begin position="4183"/>
        <end position="4266"/>
    </location>
</feature>
<proteinExistence type="predicted"/>
<evidence type="ECO:0000256" key="2">
    <source>
        <dbReference type="ARBA" id="ARBA00022490"/>
    </source>
</evidence>
<accession>A0ABD0KLT5</accession>
<feature type="domain" description="RING-type" evidence="10">
    <location>
        <begin position="3680"/>
        <end position="3722"/>
    </location>
</feature>
<dbReference type="FunFam" id="3.40.50.300:FF:000491">
    <property type="entry name" value="E3 ubiquitin-protein ligase RNF213"/>
    <property type="match status" value="1"/>
</dbReference>
<feature type="compositionally biased region" description="Acidic residues" evidence="9">
    <location>
        <begin position="3010"/>
        <end position="3024"/>
    </location>
</feature>
<evidence type="ECO:0000256" key="7">
    <source>
        <dbReference type="PROSITE-ProRule" id="PRU00175"/>
    </source>
</evidence>
<feature type="region of interest" description="Disordered" evidence="9">
    <location>
        <begin position="2165"/>
        <end position="2185"/>
    </location>
</feature>
<dbReference type="Pfam" id="PF20173">
    <property type="entry name" value="ZnF_RZ-type"/>
    <property type="match status" value="1"/>
</dbReference>
<feature type="region of interest" description="Disordered" evidence="9">
    <location>
        <begin position="3347"/>
        <end position="3370"/>
    </location>
</feature>
<dbReference type="GO" id="GO:0008270">
    <property type="term" value="F:zinc ion binding"/>
    <property type="evidence" value="ECO:0007669"/>
    <property type="project" value="UniProtKB-KW"/>
</dbReference>
<dbReference type="SUPFAM" id="SSF52540">
    <property type="entry name" value="P-loop containing nucleoside triphosphate hydrolases"/>
    <property type="match status" value="2"/>
</dbReference>
<evidence type="ECO:0000256" key="9">
    <source>
        <dbReference type="SAM" id="MobiDB-lite"/>
    </source>
</evidence>
<keyword evidence="6" id="KW-0391">Immunity</keyword>
<keyword evidence="8" id="KW-0175">Coiled coil</keyword>
<dbReference type="InterPro" id="IPR001841">
    <property type="entry name" value="Znf_RING"/>
</dbReference>
<organism evidence="12 13">
    <name type="scientific">Batillaria attramentaria</name>
    <dbReference type="NCBI Taxonomy" id="370345"/>
    <lineage>
        <taxon>Eukaryota</taxon>
        <taxon>Metazoa</taxon>
        <taxon>Spiralia</taxon>
        <taxon>Lophotrochozoa</taxon>
        <taxon>Mollusca</taxon>
        <taxon>Gastropoda</taxon>
        <taxon>Caenogastropoda</taxon>
        <taxon>Sorbeoconcha</taxon>
        <taxon>Cerithioidea</taxon>
        <taxon>Batillariidae</taxon>
        <taxon>Batillaria</taxon>
    </lineage>
</organism>
<evidence type="ECO:0000256" key="8">
    <source>
        <dbReference type="SAM" id="Coils"/>
    </source>
</evidence>
<reference evidence="12 13" key="1">
    <citation type="journal article" date="2023" name="Sci. Data">
        <title>Genome assembly of the Korean intertidal mud-creeper Batillaria attramentaria.</title>
        <authorList>
            <person name="Patra A.K."/>
            <person name="Ho P.T."/>
            <person name="Jun S."/>
            <person name="Lee S.J."/>
            <person name="Kim Y."/>
            <person name="Won Y.J."/>
        </authorList>
    </citation>
    <scope>NUCLEOTIDE SEQUENCE [LARGE SCALE GENOMIC DNA]</scope>
    <source>
        <strain evidence="12">Wonlab-2016</strain>
    </source>
</reference>
<feature type="region of interest" description="Disordered" evidence="9">
    <location>
        <begin position="3010"/>
        <end position="3147"/>
    </location>
</feature>
<dbReference type="InterPro" id="IPR031248">
    <property type="entry name" value="RNF213"/>
</dbReference>
<feature type="compositionally biased region" description="Basic and acidic residues" evidence="9">
    <location>
        <begin position="3091"/>
        <end position="3110"/>
    </location>
</feature>
<evidence type="ECO:0000259" key="10">
    <source>
        <dbReference type="PROSITE" id="PS50089"/>
    </source>
</evidence>
<feature type="compositionally biased region" description="Acidic residues" evidence="9">
    <location>
        <begin position="2168"/>
        <end position="2184"/>
    </location>
</feature>
<feature type="compositionally biased region" description="Basic and acidic residues" evidence="9">
    <location>
        <begin position="3025"/>
        <end position="3038"/>
    </location>
</feature>
<evidence type="ECO:0000313" key="13">
    <source>
        <dbReference type="Proteomes" id="UP001519460"/>
    </source>
</evidence>
<sequence>CINERLIDPIMQEIERILNTNRRTRTVAPGMFVVLLASKFLIKLSTESKNLLCRAMLIVPDSAERRCPDLDDLETLFPVMSLDRQNLSKLLVNLIEESGSSPKSSYSSDPRWLCCVPLLHFLDGSSSAFQDLEPSKDFRSSMWWGVSRFEWRKESFKMATAKEWKTKAGEMKQFLKILEPVFDADAMLYRTVIASLDFECLMPVLLAFRFPIDAMAATLAHHVPKKISRVHPLSEDILVPLTTVLRKLIHVYLEQKPDRTKTEQQQKEATCQFQLIGELFHQIHARRVVLTEEIMITSLQLVFVALDHMVTVVGASKQMASSIQSQSWTQDAKNLIRKACQWKSDVFPLRNHQGKLGERVKLWGKMLPTAKHVKQTAVRELLEKMITDKFEAEFKALPAADRLEVILMQWNENVPTFANILNELAFECLDEAFKMDSPLLTEEDIRLVSLLSGFLVHNWREKVPAKKYVLTFIITWHPMVNYLKRFGDSRSMDKMEVLAKRYIKYALDCIDEVLHQLSEGQIKLETLRFLTDNVNRERFLTLVKAASKDRDRAERLLRIREQELLAYVTTRESVNQIFDHCREFIGTGDFEEVRSRFERLQKDEDNMCLSQICSVMDVDRVRKLTNYTPAVNPWRIPDEILALAPEIQRAFDSVIFTDTIFAKIAEKEKGRLASMTFWVAFLKLWDTVNKEWKKRCKQMIDGSISLAETEKMFNMFRPEGVDCYIYADIEKELKKMAEEGPFDWVEDRIRQFHCYTDIKNYVDAAGALLQVRDTYKITGDFQEIEKIQQSSTGAAAPISGLDDTIRGLCSQLEDIRPADIDCLKKFTDCIEFVNWLKQTMKEGVKELKVFVELALISAGDDPLAVDRVNCFHAAATGFAPLIFTNIEGCSNLLRQCRLVFKSVQEDSKLPQKLVDTSNELVWFQDVQKSHGSVEKTSLSQVANIIARGVFKIISEKGDMTMKVQDVIRVDVRKDEETKTPGKNYTYDELLDLQSRLMLVAGQADKGKEDVDRFITIMDSLVRLGKTYVQLCGDGCVLFLNWAVNFLCDRERKVCCTSEFSGQEMLKGKRSKEDLEDYITEVAAFLERCHKEWMEYVDKKRQEYPELNMYTVEQLVFLQQQLVKVTSGEVSRLVYPMLSLLKKDCIPKDLGEALEEAMDEVDRMKELKRKDQQAMAQKEEEKRTTMGKIDDYLRELTNLTGCTKAMALKALEEIGEPDAGEVPEKKEVGQKLKEWFGRGTPIADSAIDWLQKMDTGDDTLAAMIGNLSYVWKKFLETVTSSGADFLSLEHLGVVLGCLAKKDGREFNRSLPPTLKEGTPNLVLCKKAEVLNAVTYMYMFPENSDTPLPKPDEVLLCNDKTTFEQADIFLRRAFFGNTKKVHCLAFADSLSYDVGEKTEKKIKEYASQTESGYRLVVVCTSENEYRAHIVAALSRYFRRTEAVIAFPEVRKHLTKRFAGVIDRNGVQSASSLDPERLCVRVVKSNRSGVGKTLYKTRLGDRLKRSLPRGTRGFSVSIPLHCRVANTPDIATMLLEHTLDPENVLPRVIHIDISYQVQEGVDHLLYNLLVLGCVTDHHGKVWLKSPMDMYLVETMPLLDQQDKNMLVHQIFEILPSIQCWSPQDSLAIMHDPASVPDYRNHDRLFDQQKFQSEVYQRPYQYLAAYDKGREPQPYNKKGAAVGTQNDCLTILLKYCKVRNPSWSELTQFVGFLNKQLLDFENSLYCAMSEDLPDFAVFVLRFLITMSQDFATRSLKISEQSLAALVTEEIDIEEYKMERTWENSPHPYIFFNPDGDSMTFLGFSISPKTFDMKDQQTGIVLDKAIMTRELYVGLKRNGAPVTENFDNLSRLQRLQRLYRAFGLRDDEMYDENGQIYDPDDTYELTTDNVKKILAIYMRFRCDIPVIVMGETGCGKTRLIKFLCALQTPHRKKTETMVLVKVHGGTTADDIMRKVREAEAVALKNAAAFEHRPLYTVLFFDEANTTEAVGAIKEVMCDGTMAGKPISLDKSLKLVAACNPYRRHTPEMIKRLENAGLGYHVDAEDTVDKLGRVPMRHLVYRVHPLPQSMLPQVWDFGQLDARMEELYIRQMVRRYAHTRHLGNLTEAGITVLCTVLMASQQFMRNLKDECSFVSLRDVERTLTVISWFLMQAANNNVLFKRLEKKLQQRPGDETDLLDDTQDSSEDEGDFHDPLRLTKALVLALAICYRAGLSSKLAFDMYIVGHFTRPFELPRGREQFREIIDKCQDVFLDNVRLEENIARNQALKDNVFMMVVCIELRIPLFLVGKPGSSKSLAKTIVSDAMQGNMSHSELFRKLKQVQMVSFQCSPLATADSIQATFRQCSLLQEEKNKDSFAAVVVLDEVGLAEDSPKMALKTLHPLLEDGCAGDEVPDDSKKVAFVGISNWALDPAKMNRGILVQRDVPDNVELVETARGICQTQDAVVGAKVRTLVPKLAEAYLKIFEEAKKSREFFGLRDFYSLVKMVYAFAAHTREEPTKGQLIAAIRRNFGGSDKIDPVEFFQSVLPKHFFEKKSDQDPDYSPTGLIKAALHGDNMGSETRYLLLLTENYGGLNILLENLLADCRRVVPIFGSSFPKDQEYTKICCNINRIKVCMETGQTVILLNLENLYESLYDALNQYYSRFGGERYVDLGLGTHRVKCRVHSNFRLIVVAEKQVVYKKFPIPLINRLEKHFLTLNNIMSKDQLAIAGKLHEWTEEFVSSSNVIQSPARRSRPAANEQSVADVFMSYHPETAPAVVLKAWDILQAEENKEAQVLEESQRLLMWCATPDSAVRNLESKWSKIYHEEQQHEHLAQYLQACLAHDPKKLILAQVTTHSRLLTGNDRQELVKLLPVTGVTLLSLPAFDTEQQFNQQLRIFFSDDREGDKLLIVQCDSGDIHLDLIKCAQYCMQDQLPPDTTTHHVVFIVQLPRVAGACFTGFLGGNWHCLHIDELRTPEIPLPPTNKLQRLTPATLFRPPVNVMETVIVGYQESRSRADNIAADDEQQGDVFMEDIQVDVDSPDTPPPEDDLTERPTQDPATKDREEVEQDLEENREPEVRPDHGRSESNRDAVENTDNEAKQGPCDEHLRPRNGPEGALERDTLSEQDGTLRQEETPHAAVPTGANVPELEPDQETEASRNVGPELRQHPETCMDKDARQDVEQDLECDLEEGLEELEMEPERQFYPDPNLHAHLPAPAEDDFEVTDRFRPEFVRQMLASCVQAAVALVSRDTMEGESRATRRIVIMLTLINDHTSFSEGVHKLVWSILDDKEKKAWEPHMWLAKEAAKLEFGKIIPVLASAIAYLDTSSNLDLIYTESEVTPEQNTWRQTLWLNVLRNVCHVTYKQMTLSSEKKDSQLDREDKNAPTEFSVQTPGVSGSHFSCDFPFSWLVWELVNTSITNTQQFGRDLLIRAGNVVENCPLGKCLQAAVAGSEENAREFFQSYIADLLHFSFKLSSHEHALMCKCIQKGLRQVQCDLVQLGAGQGLVLLHWLLDEMKPRLQSILDMDDHRPNAVHDMMAMAGQGTATHLLAIENEMTEDVALLTLLVEELQPSAEQFTDKEGRDLWVDSYNRVAPIIIRILGNANMAAQNDTQPGADDFMGDTSSAVVFAFGKLFHDYIDPLRQGPEMTRTALAKINMHLLWRLLGRVQNDPGNKQAVTLENVDKFLKNADEKMKTGLLGEVEKCTFCKSKPTVALLELPCTHRVCKICFIDFCQVKQGDGECPQCHQKVPENFDPEPEDCEYRDNRDQLSHYRQQVSGFLMALSSQLCFGGQEPPEPSAVKHIISNYILHTSSGRELLRTKNMTIYDDVVDPTPVLRSFALRLLLKHREMEVKAIMKEELLKKYEKLIAQENASQQQSDALIQLSLLVIFCIEDQHHEREGTKGPALLVSDAWTQSLVRMLRSLHNDLESLRGPAMEIVTLEGLGRLRYVLTALVRVLFTKVSDALSTQGELLLTDAMKQLLTLAKQVCESTGTEWPKKFLVKCVCREHGIQAYTELAKFATQEQQLLQWIILEEAANQIMKEEVADRYLVCGEAYTLVRDHLAEVLRGVDSEQFLQMLEDLQVSPHQKETFVLLAMHREVTMSYRQPVSEPQRTRMNAASQHFTEGCGTVQNKELALKLCENILAPRDSPLCVGEGQDMATQSLVCLVTHFYIALRPGVRGSHLLHPLQTLIYKPGKMASAYLPTMPQDDFVELMRIMNEQDRHKEWGAPTVWRCPNGHKYFIGECGRAVKPETKARCLACGVRIGGRRYDVPVEGNAPAEDLSDQTKTGHILGAAAKRGLEAVPERDLTPLECAITRLFTHAALYLGASVQGQIQETHRLVEPRIPEANVCRFFWDHLKRDIEVLRRATARSADDVYIMLHAICQQMVGQQSGKNYLLNVVYEVQDESADEGDGLKQLHTSPAVWCYRPRITIDHFFRQFQSQVEASVDMKDKFKVIRLFKAESPTLRALHYLPAILNGQKRLMNQLHRQLDRAEAAALTIKMVKERKDCTGLDELLENVSKAWDIVKDRLITYNCLAPEQEVVSLPPEFQNTSISVNSPLAVLLPSTRGPGLCSYILLQYLLAAHNHILEGYCPLLRQSDADHTNRYKRLPEVPVRKISARHLVGYSPEGILPLLLSSCNYSLQLGHTTTMEYDFEGFQKQLVDTVFQCKSRVQRHDDGYFPIETMMHWAYTSSSRLFRSVRDKIEQEALTPAERREIRDDLFRDLPHICQSIDHLNTALAFLKALGGDPEGSLHEFMARRLQMEQTVHSRKAQQLCRLKHVQSLWILLCHERATVLATYNQDAFDEQEKGLREPMTEAQEKELKAMCDAMSVDRLELLLVHLFECIMLRLSQPPDDDFYVEPEDFNLFEELETDLRDVPFYAKEPVEIQTGLLTADDLTTFKFPKSLEGRHSTSVWLACRKYLAAKRQELNVATHP</sequence>
<evidence type="ECO:0000256" key="5">
    <source>
        <dbReference type="ARBA" id="ARBA00022833"/>
    </source>
</evidence>
<dbReference type="PROSITE" id="PS50089">
    <property type="entry name" value="ZF_RING_2"/>
    <property type="match status" value="1"/>
</dbReference>
<comment type="caution">
    <text evidence="12">The sequence shown here is derived from an EMBL/GenBank/DDBJ whole genome shotgun (WGS) entry which is preliminary data.</text>
</comment>
<keyword evidence="13" id="KW-1185">Reference proteome</keyword>
<gene>
    <name evidence="12" type="ORF">BaRGS_00020523</name>
</gene>
<dbReference type="GO" id="GO:0002376">
    <property type="term" value="P:immune system process"/>
    <property type="evidence" value="ECO:0007669"/>
    <property type="project" value="UniProtKB-KW"/>
</dbReference>
<evidence type="ECO:0000256" key="1">
    <source>
        <dbReference type="ARBA" id="ARBA00004496"/>
    </source>
</evidence>
<dbReference type="InterPro" id="IPR046439">
    <property type="entry name" value="ZF_RZ_dom"/>
</dbReference>
<keyword evidence="2" id="KW-0963">Cytoplasm</keyword>
<dbReference type="PANTHER" id="PTHR22605">
    <property type="entry name" value="RZ-TYPE DOMAIN-CONTAINING PROTEIN"/>
    <property type="match status" value="1"/>
</dbReference>
<evidence type="ECO:0000259" key="11">
    <source>
        <dbReference type="PROSITE" id="PS51981"/>
    </source>
</evidence>
<dbReference type="Proteomes" id="UP001519460">
    <property type="component" value="Unassembled WGS sequence"/>
</dbReference>
<comment type="subcellular location">
    <subcellularLocation>
        <location evidence="1">Cytoplasm</location>
    </subcellularLocation>
</comment>
<dbReference type="SUPFAM" id="SSF57850">
    <property type="entry name" value="RING/U-box"/>
    <property type="match status" value="1"/>
</dbReference>
<dbReference type="PROSITE" id="PS51981">
    <property type="entry name" value="ZF_RZ"/>
    <property type="match status" value="1"/>
</dbReference>
<feature type="compositionally biased region" description="Basic and acidic residues" evidence="9">
    <location>
        <begin position="3045"/>
        <end position="3083"/>
    </location>
</feature>
<keyword evidence="5" id="KW-0862">Zinc</keyword>
<evidence type="ECO:0000256" key="4">
    <source>
        <dbReference type="ARBA" id="ARBA00022771"/>
    </source>
</evidence>
<feature type="coiled-coil region" evidence="8">
    <location>
        <begin position="1149"/>
        <end position="1194"/>
    </location>
</feature>